<feature type="region of interest" description="Disordered" evidence="1">
    <location>
        <begin position="1"/>
        <end position="32"/>
    </location>
</feature>
<accession>A0ABD2KP18</accession>
<dbReference type="Proteomes" id="UP001620626">
    <property type="component" value="Unassembled WGS sequence"/>
</dbReference>
<evidence type="ECO:0000313" key="3">
    <source>
        <dbReference type="Proteomes" id="UP001620626"/>
    </source>
</evidence>
<reference evidence="2 3" key="1">
    <citation type="submission" date="2024-10" db="EMBL/GenBank/DDBJ databases">
        <authorList>
            <person name="Kim D."/>
        </authorList>
    </citation>
    <scope>NUCLEOTIDE SEQUENCE [LARGE SCALE GENOMIC DNA]</scope>
    <source>
        <strain evidence="2">BH-2024</strain>
    </source>
</reference>
<sequence>MSPSENCDHPFQPPDNVQAVQQPHQEQDEEAELRAQIEDAEEDLLLNWWRQDPTIIRFLFGHRRAPAIEATLLQRAEREAEILRQYAENQQ</sequence>
<dbReference type="EMBL" id="JBICBT010000703">
    <property type="protein sequence ID" value="KAL3104699.1"/>
    <property type="molecule type" value="Genomic_DNA"/>
</dbReference>
<comment type="caution">
    <text evidence="2">The sequence shown here is derived from an EMBL/GenBank/DDBJ whole genome shotgun (WGS) entry which is preliminary data.</text>
</comment>
<evidence type="ECO:0000313" key="2">
    <source>
        <dbReference type="EMBL" id="KAL3104699.1"/>
    </source>
</evidence>
<organism evidence="2 3">
    <name type="scientific">Heterodera trifolii</name>
    <dbReference type="NCBI Taxonomy" id="157864"/>
    <lineage>
        <taxon>Eukaryota</taxon>
        <taxon>Metazoa</taxon>
        <taxon>Ecdysozoa</taxon>
        <taxon>Nematoda</taxon>
        <taxon>Chromadorea</taxon>
        <taxon>Rhabditida</taxon>
        <taxon>Tylenchina</taxon>
        <taxon>Tylenchomorpha</taxon>
        <taxon>Tylenchoidea</taxon>
        <taxon>Heteroderidae</taxon>
        <taxon>Heteroderinae</taxon>
        <taxon>Heterodera</taxon>
    </lineage>
</organism>
<keyword evidence="3" id="KW-1185">Reference proteome</keyword>
<evidence type="ECO:0000256" key="1">
    <source>
        <dbReference type="SAM" id="MobiDB-lite"/>
    </source>
</evidence>
<protein>
    <submittedName>
        <fullName evidence="2">Uncharacterized protein</fullName>
    </submittedName>
</protein>
<gene>
    <name evidence="2" type="ORF">niasHT_024931</name>
</gene>
<name>A0ABD2KP18_9BILA</name>
<proteinExistence type="predicted"/>
<dbReference type="AlphaFoldDB" id="A0ABD2KP18"/>